<dbReference type="Pfam" id="PF19564">
    <property type="entry name" value="DUF6086"/>
    <property type="match status" value="1"/>
</dbReference>
<sequence>MSRSFQTTDGQMLWNPSNSMAALFAGKSADPHPDHSHPSGIAPRSQDEYIVDLEQFIAFVAAVTRWFDATCHAGEHALAAGWLSVARAEFLSATLLPGHTGAQVIDHSPIQRSSAPRGIQLSPPLDPVRLVEPVVWVAAGATCPPVIQVPCGGTHEQAACCQR</sequence>
<feature type="region of interest" description="Disordered" evidence="1">
    <location>
        <begin position="24"/>
        <end position="43"/>
    </location>
</feature>
<dbReference type="Proteomes" id="UP000680866">
    <property type="component" value="Chromosome"/>
</dbReference>
<protein>
    <submittedName>
        <fullName evidence="2">Uncharacterized protein</fullName>
    </submittedName>
</protein>
<dbReference type="AlphaFoldDB" id="A0A810NAK7"/>
<name>A0A810NAK7_9ACTN</name>
<proteinExistence type="predicted"/>
<dbReference type="EMBL" id="AP023359">
    <property type="protein sequence ID" value="BCJ70446.1"/>
    <property type="molecule type" value="Genomic_DNA"/>
</dbReference>
<gene>
    <name evidence="2" type="ORF">Prubr_74670</name>
</gene>
<keyword evidence="3" id="KW-1185">Reference proteome</keyword>
<dbReference type="InterPro" id="IPR045732">
    <property type="entry name" value="DUF6086"/>
</dbReference>
<dbReference type="RefSeq" id="WP_425517970.1">
    <property type="nucleotide sequence ID" value="NZ_AP023359.1"/>
</dbReference>
<reference evidence="2" key="1">
    <citation type="submission" date="2020-08" db="EMBL/GenBank/DDBJ databases">
        <title>Whole genome shotgun sequence of Polymorphospora rubra NBRC 101157.</title>
        <authorList>
            <person name="Komaki H."/>
            <person name="Tamura T."/>
        </authorList>
    </citation>
    <scope>NUCLEOTIDE SEQUENCE</scope>
    <source>
        <strain evidence="2">NBRC 101157</strain>
    </source>
</reference>
<evidence type="ECO:0000313" key="2">
    <source>
        <dbReference type="EMBL" id="BCJ70446.1"/>
    </source>
</evidence>
<dbReference type="KEGG" id="pry:Prubr_74670"/>
<organism evidence="2 3">
    <name type="scientific">Polymorphospora rubra</name>
    <dbReference type="NCBI Taxonomy" id="338584"/>
    <lineage>
        <taxon>Bacteria</taxon>
        <taxon>Bacillati</taxon>
        <taxon>Actinomycetota</taxon>
        <taxon>Actinomycetes</taxon>
        <taxon>Micromonosporales</taxon>
        <taxon>Micromonosporaceae</taxon>
        <taxon>Polymorphospora</taxon>
    </lineage>
</organism>
<evidence type="ECO:0000256" key="1">
    <source>
        <dbReference type="SAM" id="MobiDB-lite"/>
    </source>
</evidence>
<evidence type="ECO:0000313" key="3">
    <source>
        <dbReference type="Proteomes" id="UP000680866"/>
    </source>
</evidence>
<accession>A0A810NAK7</accession>